<organism evidence="4 5">
    <name type="scientific">Paenibacillus chartarius</name>
    <dbReference type="NCBI Taxonomy" id="747481"/>
    <lineage>
        <taxon>Bacteria</taxon>
        <taxon>Bacillati</taxon>
        <taxon>Bacillota</taxon>
        <taxon>Bacilli</taxon>
        <taxon>Bacillales</taxon>
        <taxon>Paenibacillaceae</taxon>
        <taxon>Paenibacillus</taxon>
    </lineage>
</organism>
<dbReference type="Gene3D" id="3.40.30.10">
    <property type="entry name" value="Glutaredoxin"/>
    <property type="match status" value="1"/>
</dbReference>
<comment type="similarity">
    <text evidence="1">Belongs to the SCO1/2 family.</text>
</comment>
<evidence type="ECO:0000256" key="2">
    <source>
        <dbReference type="ARBA" id="ARBA00023008"/>
    </source>
</evidence>
<evidence type="ECO:0000313" key="5">
    <source>
        <dbReference type="Proteomes" id="UP001589776"/>
    </source>
</evidence>
<evidence type="ECO:0000259" key="3">
    <source>
        <dbReference type="PROSITE" id="PS51352"/>
    </source>
</evidence>
<dbReference type="PANTHER" id="PTHR12151:SF25">
    <property type="entry name" value="LINALOOL DEHYDRATASE_ISOMERASE DOMAIN-CONTAINING PROTEIN"/>
    <property type="match status" value="1"/>
</dbReference>
<accession>A0ABV6DF07</accession>
<dbReference type="Pfam" id="PF02630">
    <property type="entry name" value="SCO1-SenC"/>
    <property type="match status" value="1"/>
</dbReference>
<dbReference type="InterPro" id="IPR013766">
    <property type="entry name" value="Thioredoxin_domain"/>
</dbReference>
<dbReference type="RefSeq" id="WP_377468117.1">
    <property type="nucleotide sequence ID" value="NZ_JBHLWN010000014.1"/>
</dbReference>
<feature type="domain" description="Thioredoxin" evidence="3">
    <location>
        <begin position="43"/>
        <end position="210"/>
    </location>
</feature>
<dbReference type="CDD" id="cd02968">
    <property type="entry name" value="SCO"/>
    <property type="match status" value="1"/>
</dbReference>
<evidence type="ECO:0000256" key="1">
    <source>
        <dbReference type="ARBA" id="ARBA00010996"/>
    </source>
</evidence>
<dbReference type="Proteomes" id="UP001589776">
    <property type="component" value="Unassembled WGS sequence"/>
</dbReference>
<dbReference type="EMBL" id="JBHLWN010000014">
    <property type="protein sequence ID" value="MFC0211221.1"/>
    <property type="molecule type" value="Genomic_DNA"/>
</dbReference>
<name>A0ABV6DF07_9BACL</name>
<gene>
    <name evidence="4" type="ORF">ACFFK0_01950</name>
</gene>
<sequence>MNAFMKKNWFNVAVIVILLAMIGSFGYKLWFSDAAAAGKGTQLEKIKAAPDFELQDLSGAKVTKADAAGKAGLYYFFYSSCPDVCQPTSFLLSQVQEELKKQNLFGSKALIHSITVDPTVDTAQKLTQFSAQFNTDPSGWKFLRGEEKQTAELAEKFGVMVVKDKGAATFTHSNVILLVDKHGDLRTYYNASDVNLTAKTIVKDMQTLIKEK</sequence>
<keyword evidence="2" id="KW-0186">Copper</keyword>
<dbReference type="SUPFAM" id="SSF52833">
    <property type="entry name" value="Thioredoxin-like"/>
    <property type="match status" value="1"/>
</dbReference>
<proteinExistence type="inferred from homology"/>
<dbReference type="InterPro" id="IPR003782">
    <property type="entry name" value="SCO1/SenC"/>
</dbReference>
<keyword evidence="5" id="KW-1185">Reference proteome</keyword>
<dbReference type="InterPro" id="IPR036249">
    <property type="entry name" value="Thioredoxin-like_sf"/>
</dbReference>
<protein>
    <submittedName>
        <fullName evidence="4">SCO family protein</fullName>
    </submittedName>
</protein>
<evidence type="ECO:0000313" key="4">
    <source>
        <dbReference type="EMBL" id="MFC0211221.1"/>
    </source>
</evidence>
<reference evidence="4 5" key="1">
    <citation type="submission" date="2024-09" db="EMBL/GenBank/DDBJ databases">
        <authorList>
            <person name="Sun Q."/>
            <person name="Mori K."/>
        </authorList>
    </citation>
    <scope>NUCLEOTIDE SEQUENCE [LARGE SCALE GENOMIC DNA]</scope>
    <source>
        <strain evidence="4 5">CCM 7759</strain>
    </source>
</reference>
<comment type="caution">
    <text evidence="4">The sequence shown here is derived from an EMBL/GenBank/DDBJ whole genome shotgun (WGS) entry which is preliminary data.</text>
</comment>
<dbReference type="PROSITE" id="PS51352">
    <property type="entry name" value="THIOREDOXIN_2"/>
    <property type="match status" value="1"/>
</dbReference>
<dbReference type="PANTHER" id="PTHR12151">
    <property type="entry name" value="ELECTRON TRANSPORT PROTIN SCO1/SENC FAMILY MEMBER"/>
    <property type="match status" value="1"/>
</dbReference>